<evidence type="ECO:0000313" key="3">
    <source>
        <dbReference type="EMBL" id="CAK0789057.1"/>
    </source>
</evidence>
<feature type="compositionally biased region" description="Basic and acidic residues" evidence="1">
    <location>
        <begin position="247"/>
        <end position="258"/>
    </location>
</feature>
<comment type="caution">
    <text evidence="3">The sequence shown here is derived from an EMBL/GenBank/DDBJ whole genome shotgun (WGS) entry which is preliminary data.</text>
</comment>
<gene>
    <name evidence="3" type="ORF">PCOR1329_LOCUS738</name>
</gene>
<accession>A0ABN9PD06</accession>
<feature type="region of interest" description="Disordered" evidence="1">
    <location>
        <begin position="245"/>
        <end position="277"/>
    </location>
</feature>
<protein>
    <recommendedName>
        <fullName evidence="2">CCHC-type domain-containing protein</fullName>
    </recommendedName>
</protein>
<feature type="compositionally biased region" description="Basic and acidic residues" evidence="1">
    <location>
        <begin position="1492"/>
        <end position="1504"/>
    </location>
</feature>
<dbReference type="InterPro" id="IPR001878">
    <property type="entry name" value="Znf_CCHC"/>
</dbReference>
<proteinExistence type="predicted"/>
<keyword evidence="4" id="KW-1185">Reference proteome</keyword>
<sequence length="1504" mass="165817">MASTTTQNGTYQIWSLKVAEMGWKSLYDAAVGHAGPIAAEGIQNAETLELSRNLSTFLAMKMRGKAQTMTKLAGAGNGFEALRQIYADYRPSGGTSEHSLLTTIVQPKWWTSADHSRRSFAEVLHDWDHLVTQYELASHDTISDRLKCATILGYAPLPIRKVLDGASQEVRENCAVMRTRIREHCVERNAKAFAPRPPEVGGGGQAPIQVDAVGQVDAIGFDKPRCNLCKKLGHTADKCWFKGKGGAKGDSKGGKGDGGKGGSNGGRGGNAPSSDKDKTCHYCKKKGHIKINCFKFKKDQEDRKKGTVSIVEKEAAEVNVMVVPSEVDSDECGFCMALESDYVDHDSDEHQVDIVDHDSDGHQVDYVDHESNGHQVGYDGYESVGDQLEDEFACHACDDTIIMAIGDGAKLKEYDVDDFLMLDGGADEHCARRGFARHRVVEPASTKLIAAQKQNISLDGEAMVPFTMGGRVVCKANFKVAPFARNLLSTLRVYDAGFDVVYSRNDGCYVGYSKPDGRCVNILMVRRKNTFGVPASVHEDLEDAKDAVKETKRLLGRYPDQQSGIVAANEDAVMKGEGAAQHAELKHKQDLDFEKAVEERYQPQVDGQPVTEAKVVEAPYAPTEVENEQHEVAGHAVFKKWCPARVFGLGPEGPQVKQPVYDSNVREELIFFDWAFNDTRDTDNLCDEADKGLGTSLVAADRSTGLLYGDALGSKAADDHTAKQLMRFMKQLAYQKPELRCDTEPAVKALREKVVNARNEDNLETRVSQGRARDSKSMGFIETRIRWWRGRLKANRVQVEMDCGIKLTPHSSLWPFLAHHAANVTNWYSRGADGYAAHFAVYGVSYTGAVVPFAETVMTRVPVSQTGQRRSMGGLVPRLTKADAAWVKGIWVGKTTNNDEHIILAIAGKVTCRTVRRMPEGERHDKELFLKVCGEPWREKVAHMPRSLVMDGGGGEVAPTTLEAVGTEAEGAAPGGKLCRSWRKLGEWTKRGRYEDPIVGAIEDISEALDYTALLTAKELTHLGSSGFPQEEATEALDKGLKLCDEFGIYSVHPRAASDGKKKVDAKWEKKDRAGVLKYRLVGREFAWLEERDDLFAPGSTSLTSRTIDFLSQKDDDDPDGRLVVAVGDVSGACCQVPGKEEFYCDPPPEWLAARAKAGLSMDALWKLEKQLPGRGAASREWISFAAERILECGFERNEVESFLPMIRSKLKLKDSDVVTEGRFEYLKRARIKTDEGIFVQPHEKHALNIITELGLQGANPVKTPDLGSEEVLEHSPPLVDTQIAWYRSCVGSGLYLAQDRTDIQRAVGMLASDQAAPTGLSWKRLLRLGRYLVGASDLGVFTPKADMKIYKKVVVHLRSFSDSDHGGKEAKRKSTTCGVRYADSVVLATLVRRQDLIAVSSGESEFYALSTVAMGGKMPRDLLTWFGLRVEWTLETDSSAARAMSLRQGVGEVRHLDTRARWVQQATRMLGLKVLKCKGTENPSDIGTKPHTSEVHEQLCKQV</sequence>
<feature type="non-terminal residue" evidence="3">
    <location>
        <position position="1504"/>
    </location>
</feature>
<feature type="domain" description="CCHC-type" evidence="2">
    <location>
        <begin position="225"/>
        <end position="241"/>
    </location>
</feature>
<organism evidence="3 4">
    <name type="scientific">Prorocentrum cordatum</name>
    <dbReference type="NCBI Taxonomy" id="2364126"/>
    <lineage>
        <taxon>Eukaryota</taxon>
        <taxon>Sar</taxon>
        <taxon>Alveolata</taxon>
        <taxon>Dinophyceae</taxon>
        <taxon>Prorocentrales</taxon>
        <taxon>Prorocentraceae</taxon>
        <taxon>Prorocentrum</taxon>
    </lineage>
</organism>
<evidence type="ECO:0000313" key="4">
    <source>
        <dbReference type="Proteomes" id="UP001189429"/>
    </source>
</evidence>
<dbReference type="SMART" id="SM00343">
    <property type="entry name" value="ZnF_C2HC"/>
    <property type="match status" value="2"/>
</dbReference>
<evidence type="ECO:0000256" key="1">
    <source>
        <dbReference type="SAM" id="MobiDB-lite"/>
    </source>
</evidence>
<feature type="domain" description="CCHC-type" evidence="2">
    <location>
        <begin position="279"/>
        <end position="295"/>
    </location>
</feature>
<dbReference type="PANTHER" id="PTHR11439:SF483">
    <property type="entry name" value="PEPTIDE SYNTHASE GLIP-LIKE, PUTATIVE (AFU_ORTHOLOGUE AFUA_3G12920)-RELATED"/>
    <property type="match status" value="1"/>
</dbReference>
<feature type="compositionally biased region" description="Gly residues" evidence="1">
    <location>
        <begin position="259"/>
        <end position="269"/>
    </location>
</feature>
<reference evidence="3" key="1">
    <citation type="submission" date="2023-10" db="EMBL/GenBank/DDBJ databases">
        <authorList>
            <person name="Chen Y."/>
            <person name="Shah S."/>
            <person name="Dougan E. K."/>
            <person name="Thang M."/>
            <person name="Chan C."/>
        </authorList>
    </citation>
    <scope>NUCLEOTIDE SEQUENCE [LARGE SCALE GENOMIC DNA]</scope>
</reference>
<feature type="region of interest" description="Disordered" evidence="1">
    <location>
        <begin position="1484"/>
        <end position="1504"/>
    </location>
</feature>
<feature type="non-terminal residue" evidence="3">
    <location>
        <position position="1"/>
    </location>
</feature>
<dbReference type="Proteomes" id="UP001189429">
    <property type="component" value="Unassembled WGS sequence"/>
</dbReference>
<evidence type="ECO:0000259" key="2">
    <source>
        <dbReference type="SMART" id="SM00343"/>
    </source>
</evidence>
<dbReference type="PANTHER" id="PTHR11439">
    <property type="entry name" value="GAG-POL-RELATED RETROTRANSPOSON"/>
    <property type="match status" value="1"/>
</dbReference>
<dbReference type="Gene3D" id="4.10.60.10">
    <property type="entry name" value="Zinc finger, CCHC-type"/>
    <property type="match status" value="1"/>
</dbReference>
<name>A0ABN9PD06_9DINO</name>
<dbReference type="EMBL" id="CAUYUJ010000166">
    <property type="protein sequence ID" value="CAK0789057.1"/>
    <property type="molecule type" value="Genomic_DNA"/>
</dbReference>